<name>A0A9D9E3Z9_9BACT</name>
<keyword evidence="11" id="KW-0813">Transport</keyword>
<comment type="catalytic activity">
    <reaction evidence="10">
        <text>fluoride(in) = fluoride(out)</text>
        <dbReference type="Rhea" id="RHEA:76159"/>
        <dbReference type="ChEBI" id="CHEBI:17051"/>
    </reaction>
    <physiologicalReaction direction="left-to-right" evidence="10">
        <dbReference type="Rhea" id="RHEA:76160"/>
    </physiologicalReaction>
</comment>
<evidence type="ECO:0000256" key="8">
    <source>
        <dbReference type="ARBA" id="ARBA00023303"/>
    </source>
</evidence>
<comment type="caution">
    <text evidence="12">The sequence shown here is derived from an EMBL/GenBank/DDBJ whole genome shotgun (WGS) entry which is preliminary data.</text>
</comment>
<dbReference type="GO" id="GO:0140114">
    <property type="term" value="P:cellular detoxification of fluoride"/>
    <property type="evidence" value="ECO:0007669"/>
    <property type="project" value="UniProtKB-UniRule"/>
</dbReference>
<feature type="transmembrane region" description="Helical" evidence="11">
    <location>
        <begin position="64"/>
        <end position="82"/>
    </location>
</feature>
<keyword evidence="4 11" id="KW-0812">Transmembrane</keyword>
<dbReference type="AlphaFoldDB" id="A0A9D9E3Z9"/>
<keyword evidence="6 11" id="KW-0406">Ion transport</keyword>
<comment type="similarity">
    <text evidence="9 11">Belongs to the fluoride channel Fluc/FEX (TC 1.A.43) family.</text>
</comment>
<feature type="transmembrane region" description="Helical" evidence="11">
    <location>
        <begin position="32"/>
        <end position="52"/>
    </location>
</feature>
<feature type="binding site" evidence="11">
    <location>
        <position position="74"/>
    </location>
    <ligand>
        <name>Na(+)</name>
        <dbReference type="ChEBI" id="CHEBI:29101"/>
        <note>structural</note>
    </ligand>
</feature>
<evidence type="ECO:0000256" key="2">
    <source>
        <dbReference type="ARBA" id="ARBA00022475"/>
    </source>
</evidence>
<dbReference type="EMBL" id="JADIMW010000034">
    <property type="protein sequence ID" value="MBO8437953.1"/>
    <property type="molecule type" value="Genomic_DNA"/>
</dbReference>
<evidence type="ECO:0000256" key="5">
    <source>
        <dbReference type="ARBA" id="ARBA00022989"/>
    </source>
</evidence>
<protein>
    <recommendedName>
        <fullName evidence="11">Fluoride-specific ion channel FluC</fullName>
    </recommendedName>
</protein>
<evidence type="ECO:0000256" key="1">
    <source>
        <dbReference type="ARBA" id="ARBA00004651"/>
    </source>
</evidence>
<evidence type="ECO:0000313" key="13">
    <source>
        <dbReference type="Proteomes" id="UP000823636"/>
    </source>
</evidence>
<evidence type="ECO:0000256" key="7">
    <source>
        <dbReference type="ARBA" id="ARBA00023136"/>
    </source>
</evidence>
<comment type="subcellular location">
    <subcellularLocation>
        <location evidence="1 11">Cell membrane</location>
        <topology evidence="1 11">Multi-pass membrane protein</topology>
    </subcellularLocation>
</comment>
<reference evidence="12" key="1">
    <citation type="submission" date="2020-10" db="EMBL/GenBank/DDBJ databases">
        <authorList>
            <person name="Gilroy R."/>
        </authorList>
    </citation>
    <scope>NUCLEOTIDE SEQUENCE</scope>
    <source>
        <strain evidence="12">G3-4614</strain>
    </source>
</reference>
<evidence type="ECO:0000256" key="6">
    <source>
        <dbReference type="ARBA" id="ARBA00023065"/>
    </source>
</evidence>
<gene>
    <name evidence="11 12" type="primary">crcB</name>
    <name evidence="11" type="synonym">fluC</name>
    <name evidence="12" type="ORF">IAC54_03520</name>
</gene>
<evidence type="ECO:0000256" key="10">
    <source>
        <dbReference type="ARBA" id="ARBA00035585"/>
    </source>
</evidence>
<dbReference type="PANTHER" id="PTHR28259">
    <property type="entry name" value="FLUORIDE EXPORT PROTEIN 1-RELATED"/>
    <property type="match status" value="1"/>
</dbReference>
<feature type="binding site" evidence="11">
    <location>
        <position position="77"/>
    </location>
    <ligand>
        <name>Na(+)</name>
        <dbReference type="ChEBI" id="CHEBI:29101"/>
        <note>structural</note>
    </ligand>
</feature>
<dbReference type="PANTHER" id="PTHR28259:SF1">
    <property type="entry name" value="FLUORIDE EXPORT PROTEIN 1-RELATED"/>
    <property type="match status" value="1"/>
</dbReference>
<keyword evidence="11" id="KW-0915">Sodium</keyword>
<evidence type="ECO:0000256" key="3">
    <source>
        <dbReference type="ARBA" id="ARBA00022519"/>
    </source>
</evidence>
<proteinExistence type="inferred from homology"/>
<dbReference type="GO" id="GO:0062054">
    <property type="term" value="F:fluoride channel activity"/>
    <property type="evidence" value="ECO:0007669"/>
    <property type="project" value="UniProtKB-UniRule"/>
</dbReference>
<dbReference type="GO" id="GO:0005886">
    <property type="term" value="C:plasma membrane"/>
    <property type="evidence" value="ECO:0007669"/>
    <property type="project" value="UniProtKB-SubCell"/>
</dbReference>
<evidence type="ECO:0000256" key="4">
    <source>
        <dbReference type="ARBA" id="ARBA00022692"/>
    </source>
</evidence>
<feature type="transmembrane region" description="Helical" evidence="11">
    <location>
        <begin position="94"/>
        <end position="115"/>
    </location>
</feature>
<keyword evidence="2 11" id="KW-1003">Cell membrane</keyword>
<dbReference type="NCBIfam" id="TIGR00494">
    <property type="entry name" value="crcB"/>
    <property type="match status" value="1"/>
</dbReference>
<keyword evidence="8 11" id="KW-0407">Ion channel</keyword>
<comment type="activity regulation">
    <text evidence="11">Na(+) is not transported, but it plays an essential structural role and its presence is essential for fluoride channel function.</text>
</comment>
<comment type="function">
    <text evidence="11">Fluoride-specific ion channel. Important for reducing fluoride concentration in the cell, thus reducing its toxicity.</text>
</comment>
<dbReference type="Proteomes" id="UP000823636">
    <property type="component" value="Unassembled WGS sequence"/>
</dbReference>
<reference evidence="12" key="2">
    <citation type="journal article" date="2021" name="PeerJ">
        <title>Extensive microbial diversity within the chicken gut microbiome revealed by metagenomics and culture.</title>
        <authorList>
            <person name="Gilroy R."/>
            <person name="Ravi A."/>
            <person name="Getino M."/>
            <person name="Pursley I."/>
            <person name="Horton D.L."/>
            <person name="Alikhan N.F."/>
            <person name="Baker D."/>
            <person name="Gharbi K."/>
            <person name="Hall N."/>
            <person name="Watson M."/>
            <person name="Adriaenssens E.M."/>
            <person name="Foster-Nyarko E."/>
            <person name="Jarju S."/>
            <person name="Secka A."/>
            <person name="Antonio M."/>
            <person name="Oren A."/>
            <person name="Chaudhuri R.R."/>
            <person name="La Ragione R."/>
            <person name="Hildebrand F."/>
            <person name="Pallen M.J."/>
        </authorList>
    </citation>
    <scope>NUCLEOTIDE SEQUENCE</scope>
    <source>
        <strain evidence="12">G3-4614</strain>
    </source>
</reference>
<dbReference type="GO" id="GO:0046872">
    <property type="term" value="F:metal ion binding"/>
    <property type="evidence" value="ECO:0007669"/>
    <property type="project" value="UniProtKB-KW"/>
</dbReference>
<dbReference type="Pfam" id="PF02537">
    <property type="entry name" value="CRCB"/>
    <property type="match status" value="1"/>
</dbReference>
<accession>A0A9D9E3Z9</accession>
<evidence type="ECO:0000256" key="9">
    <source>
        <dbReference type="ARBA" id="ARBA00035120"/>
    </source>
</evidence>
<dbReference type="HAMAP" id="MF_00454">
    <property type="entry name" value="FluC"/>
    <property type="match status" value="1"/>
</dbReference>
<keyword evidence="3" id="KW-0997">Cell inner membrane</keyword>
<keyword evidence="11" id="KW-0479">Metal-binding</keyword>
<sequence length="125" mass="13406">MKEILLIALGGGTGAVLRYLVSKYVTEVSDKVFPWGTMTVNILGCLVAGIVIGCTIKLNLPDTLRLLLIAGFCGGFTTFSAFSVEGLNLLRHGYFVLFASYFLANTVGGLAAVYIGSKFIVRYVN</sequence>
<evidence type="ECO:0000313" key="12">
    <source>
        <dbReference type="EMBL" id="MBO8437953.1"/>
    </source>
</evidence>
<keyword evidence="7 11" id="KW-0472">Membrane</keyword>
<organism evidence="12 13">
    <name type="scientific">Candidatus Caccoplasma merdipullorum</name>
    <dbReference type="NCBI Taxonomy" id="2840718"/>
    <lineage>
        <taxon>Bacteria</taxon>
        <taxon>Pseudomonadati</taxon>
        <taxon>Bacteroidota</taxon>
        <taxon>Bacteroidia</taxon>
        <taxon>Bacteroidales</taxon>
        <taxon>Bacteroidaceae</taxon>
        <taxon>Bacteroidaceae incertae sedis</taxon>
        <taxon>Candidatus Caccoplasma</taxon>
    </lineage>
</organism>
<keyword evidence="5 11" id="KW-1133">Transmembrane helix</keyword>
<dbReference type="InterPro" id="IPR003691">
    <property type="entry name" value="FluC"/>
</dbReference>
<evidence type="ECO:0000256" key="11">
    <source>
        <dbReference type="HAMAP-Rule" id="MF_00454"/>
    </source>
</evidence>